<gene>
    <name evidence="7" type="ORF">XJ44_04890</name>
</gene>
<keyword evidence="4 6" id="KW-1133">Transmembrane helix</keyword>
<feature type="transmembrane region" description="Helical" evidence="6">
    <location>
        <begin position="78"/>
        <end position="100"/>
    </location>
</feature>
<dbReference type="EMBL" id="LBFC01000018">
    <property type="protein sequence ID" value="ONN27129.1"/>
    <property type="molecule type" value="Genomic_DNA"/>
</dbReference>
<accession>A0ABX3IIU6</accession>
<evidence type="ECO:0000256" key="2">
    <source>
        <dbReference type="ARBA" id="ARBA00022475"/>
    </source>
</evidence>
<dbReference type="Proteomes" id="UP000242616">
    <property type="component" value="Unassembled WGS sequence"/>
</dbReference>
<feature type="transmembrane region" description="Helical" evidence="6">
    <location>
        <begin position="168"/>
        <end position="192"/>
    </location>
</feature>
<comment type="caution">
    <text evidence="7">The sequence shown here is derived from an EMBL/GenBank/DDBJ whole genome shotgun (WGS) entry which is preliminary data.</text>
</comment>
<feature type="transmembrane region" description="Helical" evidence="6">
    <location>
        <begin position="327"/>
        <end position="346"/>
    </location>
</feature>
<feature type="transmembrane region" description="Helical" evidence="6">
    <location>
        <begin position="378"/>
        <end position="399"/>
    </location>
</feature>
<feature type="transmembrane region" description="Helical" evidence="6">
    <location>
        <begin position="411"/>
        <end position="434"/>
    </location>
</feature>
<feature type="transmembrane region" description="Helical" evidence="6">
    <location>
        <begin position="243"/>
        <end position="267"/>
    </location>
</feature>
<dbReference type="Pfam" id="PF01943">
    <property type="entry name" value="Polysacc_synt"/>
    <property type="match status" value="1"/>
</dbReference>
<feature type="transmembrane region" description="Helical" evidence="6">
    <location>
        <begin position="353"/>
        <end position="372"/>
    </location>
</feature>
<protein>
    <recommendedName>
        <fullName evidence="9">Polysaccharide biosynthesis protein</fullName>
    </recommendedName>
</protein>
<comment type="subcellular location">
    <subcellularLocation>
        <location evidence="1">Cell membrane</location>
        <topology evidence="1">Multi-pass membrane protein</topology>
    </subcellularLocation>
</comment>
<feature type="transmembrane region" description="Helical" evidence="6">
    <location>
        <begin position="440"/>
        <end position="463"/>
    </location>
</feature>
<keyword evidence="3 6" id="KW-0812">Transmembrane</keyword>
<evidence type="ECO:0000256" key="1">
    <source>
        <dbReference type="ARBA" id="ARBA00004651"/>
    </source>
</evidence>
<evidence type="ECO:0000313" key="7">
    <source>
        <dbReference type="EMBL" id="ONN27129.1"/>
    </source>
</evidence>
<feature type="transmembrane region" description="Helical" evidence="6">
    <location>
        <begin position="204"/>
        <end position="223"/>
    </location>
</feature>
<proteinExistence type="predicted"/>
<dbReference type="InterPro" id="IPR002797">
    <property type="entry name" value="Polysacc_synth"/>
</dbReference>
<evidence type="ECO:0000256" key="5">
    <source>
        <dbReference type="ARBA" id="ARBA00023136"/>
    </source>
</evidence>
<evidence type="ECO:0000313" key="8">
    <source>
        <dbReference type="Proteomes" id="UP000242616"/>
    </source>
</evidence>
<dbReference type="RefSeq" id="WP_077198268.1">
    <property type="nucleotide sequence ID" value="NZ_LBFC01000018.1"/>
</dbReference>
<keyword evidence="5 6" id="KW-0472">Membrane</keyword>
<name>A0ABX3IIU6_9BACT</name>
<keyword evidence="8" id="KW-1185">Reference proteome</keyword>
<sequence>MSVKKSSSILFISKVIKTVFDIASIMLLSRLLFVSDYGIYKQLMLSSQLVISIMILGVPNSALYYLSNKRKKEYLVNLYFTLFFLSILVIIVSPFLAMLFDMNFKVDFFRKNIFIVALIYSLGIFSSASENILVALNKIKSLVIYTIAPTVYWFIGLLFLLFYGKYTIYMIFVLFIFRYVLNIVLLILPTWGEIKFEYTNLKRIKDILIFGIPIGFSTILGMLNKNVDKLVVGYFVDNVNFAIFSNGAYEIPFSSLLTSSLFTVLIPELKRLNDLKNISSIKTLWNRAGNVMIPIMVSLASSLIFFAKPFVLFIFSEKYLASVPYFRIYQTILYFRIYVYGSIFVATKNSRIFLFNAIYSLIFNIAMDIFLIMKIGPIGAVIATVLTTVFLVILQLINIKNILKIKFSETFPWFNWIKSIIVSLMISGSLYVLYDITSSGVFVGLLFMFFSFVLSFFILSYMVNNEVLNYIVYVLKKLTSK</sequence>
<feature type="transmembrane region" description="Helical" evidence="6">
    <location>
        <begin position="12"/>
        <end position="33"/>
    </location>
</feature>
<evidence type="ECO:0000256" key="4">
    <source>
        <dbReference type="ARBA" id="ARBA00022989"/>
    </source>
</evidence>
<keyword evidence="2" id="KW-1003">Cell membrane</keyword>
<evidence type="ECO:0008006" key="9">
    <source>
        <dbReference type="Google" id="ProtNLM"/>
    </source>
</evidence>
<feature type="transmembrane region" description="Helical" evidence="6">
    <location>
        <begin position="112"/>
        <end position="135"/>
    </location>
</feature>
<feature type="transmembrane region" description="Helical" evidence="6">
    <location>
        <begin position="45"/>
        <end position="66"/>
    </location>
</feature>
<reference evidence="7 8" key="1">
    <citation type="submission" date="2015-06" db="EMBL/GenBank/DDBJ databases">
        <title>Genome sequencing of Thermotogales isolates from hydrothermal vents.</title>
        <authorList>
            <person name="Haverkamp T.H."/>
            <person name="Kublanov I.V."/>
            <person name="Nesbo C.L."/>
        </authorList>
    </citation>
    <scope>NUCLEOTIDE SEQUENCE [LARGE SCALE GENOMIC DNA]</scope>
    <source>
        <strain evidence="8">ik275mar</strain>
    </source>
</reference>
<dbReference type="PANTHER" id="PTHR30250:SF11">
    <property type="entry name" value="O-ANTIGEN TRANSPORTER-RELATED"/>
    <property type="match status" value="1"/>
</dbReference>
<organism evidence="7 8">
    <name type="scientific">Thermosipho affectus</name>
    <dbReference type="NCBI Taxonomy" id="660294"/>
    <lineage>
        <taxon>Bacteria</taxon>
        <taxon>Thermotogati</taxon>
        <taxon>Thermotogota</taxon>
        <taxon>Thermotogae</taxon>
        <taxon>Thermotogales</taxon>
        <taxon>Fervidobacteriaceae</taxon>
        <taxon>Thermosipho</taxon>
    </lineage>
</organism>
<feature type="transmembrane region" description="Helical" evidence="6">
    <location>
        <begin position="288"/>
        <end position="315"/>
    </location>
</feature>
<dbReference type="InterPro" id="IPR050833">
    <property type="entry name" value="Poly_Biosynth_Transport"/>
</dbReference>
<dbReference type="PANTHER" id="PTHR30250">
    <property type="entry name" value="PST FAMILY PREDICTED COLANIC ACID TRANSPORTER"/>
    <property type="match status" value="1"/>
</dbReference>
<evidence type="ECO:0000256" key="3">
    <source>
        <dbReference type="ARBA" id="ARBA00022692"/>
    </source>
</evidence>
<evidence type="ECO:0000256" key="6">
    <source>
        <dbReference type="SAM" id="Phobius"/>
    </source>
</evidence>
<feature type="transmembrane region" description="Helical" evidence="6">
    <location>
        <begin position="142"/>
        <end position="162"/>
    </location>
</feature>